<protein>
    <submittedName>
        <fullName evidence="1">Uncharacterized protein</fullName>
    </submittedName>
</protein>
<dbReference type="AlphaFoldDB" id="A0A2T1KLI9"/>
<accession>A0A2T1KLI9</accession>
<sequence>MQFEMTTTVFSANKVTVEGRTYCSVFTGQPPVGDSAENTLGVEVTKISAEPEVFEQLKREGYQPGQSPQDFKLVAMLKKAANGKSQPHIIAVVPGHKTPAEPQKKAS</sequence>
<name>A0A2T1KLI9_9GAMM</name>
<dbReference type="RefSeq" id="WP_106761774.1">
    <property type="nucleotide sequence ID" value="NZ_PXNP01000023.1"/>
</dbReference>
<gene>
    <name evidence="1" type="ORF">C7H09_06415</name>
</gene>
<dbReference type="OrthoDB" id="6079046at2"/>
<keyword evidence="2" id="KW-1185">Reference proteome</keyword>
<evidence type="ECO:0000313" key="1">
    <source>
        <dbReference type="EMBL" id="PSF10573.1"/>
    </source>
</evidence>
<proteinExistence type="predicted"/>
<dbReference type="EMBL" id="PXNP01000023">
    <property type="protein sequence ID" value="PSF10573.1"/>
    <property type="molecule type" value="Genomic_DNA"/>
</dbReference>
<comment type="caution">
    <text evidence="1">The sequence shown here is derived from an EMBL/GenBank/DDBJ whole genome shotgun (WGS) entry which is preliminary data.</text>
</comment>
<reference evidence="1 2" key="1">
    <citation type="submission" date="2018-03" db="EMBL/GenBank/DDBJ databases">
        <title>Marinobacter brunus sp. nov., a marine bacterium of Gamma-proteobacteria isolated from the surface seawater of the South China Sea.</title>
        <authorList>
            <person name="Cheng H."/>
            <person name="Wu Y.-H."/>
            <person name="Xamxidin M."/>
            <person name="Xu X.-W."/>
        </authorList>
    </citation>
    <scope>NUCLEOTIDE SEQUENCE [LARGE SCALE GENOMIC DNA]</scope>
    <source>
        <strain evidence="1 2">NH169-3</strain>
    </source>
</reference>
<dbReference type="Proteomes" id="UP000239866">
    <property type="component" value="Unassembled WGS sequence"/>
</dbReference>
<organism evidence="1 2">
    <name type="scientific">Marinobacter fuscus</name>
    <dbReference type="NCBI Taxonomy" id="2109942"/>
    <lineage>
        <taxon>Bacteria</taxon>
        <taxon>Pseudomonadati</taxon>
        <taxon>Pseudomonadota</taxon>
        <taxon>Gammaproteobacteria</taxon>
        <taxon>Pseudomonadales</taxon>
        <taxon>Marinobacteraceae</taxon>
        <taxon>Marinobacter</taxon>
    </lineage>
</organism>
<evidence type="ECO:0000313" key="2">
    <source>
        <dbReference type="Proteomes" id="UP000239866"/>
    </source>
</evidence>